<evidence type="ECO:0000256" key="8">
    <source>
        <dbReference type="ARBA" id="ARBA00023027"/>
    </source>
</evidence>
<feature type="domain" description="Flavoprotein pyridine nucleotide cytochrome reductase-like FAD-binding" evidence="13">
    <location>
        <begin position="87"/>
        <end position="157"/>
    </location>
</feature>
<evidence type="ECO:0000256" key="3">
    <source>
        <dbReference type="ARBA" id="ARBA00006105"/>
    </source>
</evidence>
<comment type="subcellular location">
    <subcellularLocation>
        <location evidence="2">Mitochondrion</location>
    </subcellularLocation>
</comment>
<feature type="binding site" evidence="10">
    <location>
        <position position="154"/>
    </location>
    <ligand>
        <name>FAD</name>
        <dbReference type="ChEBI" id="CHEBI:57692"/>
    </ligand>
</feature>
<dbReference type="InterPro" id="IPR001834">
    <property type="entry name" value="CBR-like"/>
</dbReference>
<feature type="transmembrane region" description="Helical" evidence="12">
    <location>
        <begin position="50"/>
        <end position="69"/>
    </location>
</feature>
<reference evidence="14" key="4">
    <citation type="submission" date="2019-03" db="UniProtKB">
        <authorList>
            <consortium name="EnsemblPlants"/>
        </authorList>
    </citation>
    <scope>IDENTIFICATION</scope>
</reference>
<sequence>QTQLNLAPNTAARGTQPTPAPRDSVARETDRQPRGRKGAMDFLQGRSVETMVAVAVAVVAVAVGGALLLRRSKRPKGCLDPENFKKFKLVEKTQISHNVAKFRFALPTPTSVLGLPIGQHISCRGQDATGEEVIKPYTPTTLDSDLGNFQLVIKDVPSRKNVASLP</sequence>
<reference evidence="14" key="5">
    <citation type="journal article" date="2021" name="G3 (Bethesda)">
        <title>Aegilops tauschii genome assembly Aet v5.0 features greater sequence contiguity and improved annotation.</title>
        <authorList>
            <person name="Wang L."/>
            <person name="Zhu T."/>
            <person name="Rodriguez J.C."/>
            <person name="Deal K.R."/>
            <person name="Dubcovsky J."/>
            <person name="McGuire P.E."/>
            <person name="Lux T."/>
            <person name="Spannagl M."/>
            <person name="Mayer K.F.X."/>
            <person name="Baldrich P."/>
            <person name="Meyers B.C."/>
            <person name="Huo N."/>
            <person name="Gu Y.Q."/>
            <person name="Zhou H."/>
            <person name="Devos K.M."/>
            <person name="Bennetzen J.L."/>
            <person name="Unver T."/>
            <person name="Budak H."/>
            <person name="Gulick P.J."/>
            <person name="Galiba G."/>
            <person name="Kalapos B."/>
            <person name="Nelson D.R."/>
            <person name="Li P."/>
            <person name="You F.M."/>
            <person name="Luo M.C."/>
            <person name="Dvorak J."/>
        </authorList>
    </citation>
    <scope>NUCLEOTIDE SEQUENCE [LARGE SCALE GENOMIC DNA]</scope>
    <source>
        <strain evidence="14">cv. AL8/78</strain>
    </source>
</reference>
<keyword evidence="12" id="KW-0472">Membrane</keyword>
<dbReference type="PANTHER" id="PTHR19370">
    <property type="entry name" value="NADH-CYTOCHROME B5 REDUCTASE"/>
    <property type="match status" value="1"/>
</dbReference>
<dbReference type="Gene3D" id="2.40.30.10">
    <property type="entry name" value="Translation factors"/>
    <property type="match status" value="1"/>
</dbReference>
<feature type="compositionally biased region" description="Polar residues" evidence="11">
    <location>
        <begin position="1"/>
        <end position="17"/>
    </location>
</feature>
<feature type="binding site" evidence="10">
    <location>
        <position position="136"/>
    </location>
    <ligand>
        <name>FAD</name>
        <dbReference type="ChEBI" id="CHEBI:57692"/>
    </ligand>
</feature>
<reference evidence="14" key="3">
    <citation type="journal article" date="2017" name="Nature">
        <title>Genome sequence of the progenitor of the wheat D genome Aegilops tauschii.</title>
        <authorList>
            <person name="Luo M.C."/>
            <person name="Gu Y.Q."/>
            <person name="Puiu D."/>
            <person name="Wang H."/>
            <person name="Twardziok S.O."/>
            <person name="Deal K.R."/>
            <person name="Huo N."/>
            <person name="Zhu T."/>
            <person name="Wang L."/>
            <person name="Wang Y."/>
            <person name="McGuire P.E."/>
            <person name="Liu S."/>
            <person name="Long H."/>
            <person name="Ramasamy R.K."/>
            <person name="Rodriguez J.C."/>
            <person name="Van S.L."/>
            <person name="Yuan L."/>
            <person name="Wang Z."/>
            <person name="Xia Z."/>
            <person name="Xiao L."/>
            <person name="Anderson O.D."/>
            <person name="Ouyang S."/>
            <person name="Liang Y."/>
            <person name="Zimin A.V."/>
            <person name="Pertea G."/>
            <person name="Qi P."/>
            <person name="Bennetzen J.L."/>
            <person name="Dai X."/>
            <person name="Dawson M.W."/>
            <person name="Muller H.G."/>
            <person name="Kugler K."/>
            <person name="Rivarola-Duarte L."/>
            <person name="Spannagl M."/>
            <person name="Mayer K.F.X."/>
            <person name="Lu F.H."/>
            <person name="Bevan M.W."/>
            <person name="Leroy P."/>
            <person name="Li P."/>
            <person name="You F.M."/>
            <person name="Sun Q."/>
            <person name="Liu Z."/>
            <person name="Lyons E."/>
            <person name="Wicker T."/>
            <person name="Salzberg S.L."/>
            <person name="Devos K.M."/>
            <person name="Dvorak J."/>
        </authorList>
    </citation>
    <scope>NUCLEOTIDE SEQUENCE [LARGE SCALE GENOMIC DNA]</scope>
    <source>
        <strain evidence="14">cv. AL8/78</strain>
    </source>
</reference>
<feature type="binding site" evidence="10">
    <location>
        <position position="152"/>
    </location>
    <ligand>
        <name>FAD</name>
        <dbReference type="ChEBI" id="CHEBI:57692"/>
    </ligand>
</feature>
<dbReference type="EnsemblPlants" id="AET3Gv20767400.11">
    <property type="protein sequence ID" value="AET3Gv20767400.11"/>
    <property type="gene ID" value="AET3Gv20767400"/>
</dbReference>
<evidence type="ECO:0000256" key="7">
    <source>
        <dbReference type="ARBA" id="ARBA00023002"/>
    </source>
</evidence>
<feature type="binding site" evidence="10">
    <location>
        <position position="137"/>
    </location>
    <ligand>
        <name>FAD</name>
        <dbReference type="ChEBI" id="CHEBI:57692"/>
    </ligand>
</feature>
<evidence type="ECO:0000256" key="5">
    <source>
        <dbReference type="ARBA" id="ARBA00022630"/>
    </source>
</evidence>
<protein>
    <recommendedName>
        <fullName evidence="4">cytochrome-b5 reductase</fullName>
        <ecNumber evidence="4">1.6.2.2</ecNumber>
    </recommendedName>
</protein>
<dbReference type="Gramene" id="AET3Gv20767400.11">
    <property type="protein sequence ID" value="AET3Gv20767400.11"/>
    <property type="gene ID" value="AET3Gv20767400"/>
</dbReference>
<reference evidence="15" key="1">
    <citation type="journal article" date="2014" name="Science">
        <title>Ancient hybridizations among the ancestral genomes of bread wheat.</title>
        <authorList>
            <consortium name="International Wheat Genome Sequencing Consortium,"/>
            <person name="Marcussen T."/>
            <person name="Sandve S.R."/>
            <person name="Heier L."/>
            <person name="Spannagl M."/>
            <person name="Pfeifer M."/>
            <person name="Jakobsen K.S."/>
            <person name="Wulff B.B."/>
            <person name="Steuernagel B."/>
            <person name="Mayer K.F."/>
            <person name="Olsen O.A."/>
        </authorList>
    </citation>
    <scope>NUCLEOTIDE SEQUENCE [LARGE SCALE GENOMIC DNA]</scope>
    <source>
        <strain evidence="15">cv. AL8/78</strain>
    </source>
</reference>
<keyword evidence="6 10" id="KW-0274">FAD</keyword>
<evidence type="ECO:0000259" key="13">
    <source>
        <dbReference type="Pfam" id="PF00970"/>
    </source>
</evidence>
<feature type="compositionally biased region" description="Basic and acidic residues" evidence="11">
    <location>
        <begin position="24"/>
        <end position="33"/>
    </location>
</feature>
<reference evidence="15" key="2">
    <citation type="journal article" date="2017" name="Nat. Plants">
        <title>The Aegilops tauschii genome reveals multiple impacts of transposons.</title>
        <authorList>
            <person name="Zhao G."/>
            <person name="Zou C."/>
            <person name="Li K."/>
            <person name="Wang K."/>
            <person name="Li T."/>
            <person name="Gao L."/>
            <person name="Zhang X."/>
            <person name="Wang H."/>
            <person name="Yang Z."/>
            <person name="Liu X."/>
            <person name="Jiang W."/>
            <person name="Mao L."/>
            <person name="Kong X."/>
            <person name="Jiao Y."/>
            <person name="Jia J."/>
        </authorList>
    </citation>
    <scope>NUCLEOTIDE SEQUENCE [LARGE SCALE GENOMIC DNA]</scope>
    <source>
        <strain evidence="15">cv. AL8/78</strain>
    </source>
</reference>
<dbReference type="InterPro" id="IPR017938">
    <property type="entry name" value="Riboflavin_synthase-like_b-brl"/>
</dbReference>
<accession>A0A453FSP1</accession>
<evidence type="ECO:0000256" key="4">
    <source>
        <dbReference type="ARBA" id="ARBA00012011"/>
    </source>
</evidence>
<evidence type="ECO:0000256" key="2">
    <source>
        <dbReference type="ARBA" id="ARBA00004173"/>
    </source>
</evidence>
<evidence type="ECO:0000256" key="11">
    <source>
        <dbReference type="SAM" id="MobiDB-lite"/>
    </source>
</evidence>
<keyword evidence="8" id="KW-0520">NAD</keyword>
<evidence type="ECO:0000313" key="15">
    <source>
        <dbReference type="Proteomes" id="UP000015105"/>
    </source>
</evidence>
<dbReference type="GO" id="GO:0090524">
    <property type="term" value="F:cytochrome-b5 reductase activity, acting on NADH"/>
    <property type="evidence" value="ECO:0007669"/>
    <property type="project" value="UniProtKB-EC"/>
</dbReference>
<keyword evidence="9" id="KW-0496">Mitochondrion</keyword>
<dbReference type="Proteomes" id="UP000015105">
    <property type="component" value="Chromosome 3D"/>
</dbReference>
<keyword evidence="5 10" id="KW-0285">Flavoprotein</keyword>
<dbReference type="GO" id="GO:0022900">
    <property type="term" value="P:electron transport chain"/>
    <property type="evidence" value="ECO:0007669"/>
    <property type="project" value="TreeGrafter"/>
</dbReference>
<dbReference type="SUPFAM" id="SSF63380">
    <property type="entry name" value="Riboflavin synthase domain-like"/>
    <property type="match status" value="1"/>
</dbReference>
<keyword evidence="12" id="KW-1133">Transmembrane helix</keyword>
<evidence type="ECO:0000313" key="14">
    <source>
        <dbReference type="EnsemblPlants" id="AET3Gv20767400.11"/>
    </source>
</evidence>
<evidence type="ECO:0000256" key="1">
    <source>
        <dbReference type="ARBA" id="ARBA00001974"/>
    </source>
</evidence>
<name>A0A453FSP1_AEGTS</name>
<keyword evidence="15" id="KW-1185">Reference proteome</keyword>
<dbReference type="GO" id="GO:0005739">
    <property type="term" value="C:mitochondrion"/>
    <property type="evidence" value="ECO:0007669"/>
    <property type="project" value="UniProtKB-SubCell"/>
</dbReference>
<evidence type="ECO:0000256" key="9">
    <source>
        <dbReference type="ARBA" id="ARBA00023128"/>
    </source>
</evidence>
<dbReference type="PANTHER" id="PTHR19370:SF183">
    <property type="entry name" value="NADH-CYTOCHROME B5 REDUCTASE"/>
    <property type="match status" value="1"/>
</dbReference>
<comment type="similarity">
    <text evidence="3">Belongs to the flavoprotein pyridine nucleotide cytochrome reductase family.</text>
</comment>
<keyword evidence="7" id="KW-0560">Oxidoreductase</keyword>
<comment type="cofactor">
    <cofactor evidence="1 10">
        <name>FAD</name>
        <dbReference type="ChEBI" id="CHEBI:57692"/>
    </cofactor>
</comment>
<evidence type="ECO:0000256" key="6">
    <source>
        <dbReference type="ARBA" id="ARBA00022827"/>
    </source>
</evidence>
<organism evidence="14 15">
    <name type="scientific">Aegilops tauschii subsp. strangulata</name>
    <name type="common">Goatgrass</name>
    <dbReference type="NCBI Taxonomy" id="200361"/>
    <lineage>
        <taxon>Eukaryota</taxon>
        <taxon>Viridiplantae</taxon>
        <taxon>Streptophyta</taxon>
        <taxon>Embryophyta</taxon>
        <taxon>Tracheophyta</taxon>
        <taxon>Spermatophyta</taxon>
        <taxon>Magnoliopsida</taxon>
        <taxon>Liliopsida</taxon>
        <taxon>Poales</taxon>
        <taxon>Poaceae</taxon>
        <taxon>BOP clade</taxon>
        <taxon>Pooideae</taxon>
        <taxon>Triticodae</taxon>
        <taxon>Triticeae</taxon>
        <taxon>Triticinae</taxon>
        <taxon>Aegilops</taxon>
    </lineage>
</organism>
<keyword evidence="12" id="KW-0812">Transmembrane</keyword>
<dbReference type="Pfam" id="PF00970">
    <property type="entry name" value="FAD_binding_6"/>
    <property type="match status" value="1"/>
</dbReference>
<dbReference type="FunFam" id="2.40.30.10:FF:000032">
    <property type="entry name" value="NADH-cytochrome b5 reductase"/>
    <property type="match status" value="1"/>
</dbReference>
<feature type="region of interest" description="Disordered" evidence="11">
    <location>
        <begin position="1"/>
        <end position="38"/>
    </location>
</feature>
<evidence type="ECO:0000256" key="12">
    <source>
        <dbReference type="SAM" id="Phobius"/>
    </source>
</evidence>
<dbReference type="InterPro" id="IPR008333">
    <property type="entry name" value="Cbr1-like_FAD-bd_dom"/>
</dbReference>
<proteinExistence type="inferred from homology"/>
<dbReference type="EC" id="1.6.2.2" evidence="4"/>
<dbReference type="AlphaFoldDB" id="A0A453FSP1"/>
<evidence type="ECO:0000256" key="10">
    <source>
        <dbReference type="PIRSR" id="PIRSR601834-1"/>
    </source>
</evidence>